<feature type="compositionally biased region" description="Low complexity" evidence="1">
    <location>
        <begin position="86"/>
        <end position="99"/>
    </location>
</feature>
<feature type="compositionally biased region" description="Low complexity" evidence="1">
    <location>
        <begin position="155"/>
        <end position="164"/>
    </location>
</feature>
<dbReference type="AlphaFoldDB" id="A0A3N2Q6U6"/>
<feature type="compositionally biased region" description="Basic and acidic residues" evidence="1">
    <location>
        <begin position="67"/>
        <end position="85"/>
    </location>
</feature>
<reference evidence="2 3" key="1">
    <citation type="journal article" date="2018" name="Mol. Ecol.">
        <title>The obligate alkalophilic soda-lake fungus Sodiomyces alkalinus has shifted to a protein diet.</title>
        <authorList>
            <person name="Grum-Grzhimaylo A.A."/>
            <person name="Falkoski D.L."/>
            <person name="van den Heuvel J."/>
            <person name="Valero-Jimenez C.A."/>
            <person name="Min B."/>
            <person name="Choi I.G."/>
            <person name="Lipzen A."/>
            <person name="Daum C.G."/>
            <person name="Aanen D.K."/>
            <person name="Tsang A."/>
            <person name="Henrissat B."/>
            <person name="Bilanenko E.N."/>
            <person name="de Vries R.P."/>
            <person name="van Kan J.A.L."/>
            <person name="Grigoriev I.V."/>
            <person name="Debets A.J.M."/>
        </authorList>
    </citation>
    <scope>NUCLEOTIDE SEQUENCE [LARGE SCALE GENOMIC DNA]</scope>
    <source>
        <strain evidence="2 3">F11</strain>
    </source>
</reference>
<name>A0A3N2Q6U6_SODAK</name>
<feature type="region of interest" description="Disordered" evidence="1">
    <location>
        <begin position="40"/>
        <end position="199"/>
    </location>
</feature>
<feature type="compositionally biased region" description="Acidic residues" evidence="1">
    <location>
        <begin position="141"/>
        <end position="154"/>
    </location>
</feature>
<accession>A0A3N2Q6U6</accession>
<dbReference type="RefSeq" id="XP_028470307.1">
    <property type="nucleotide sequence ID" value="XM_028614703.1"/>
</dbReference>
<evidence type="ECO:0000313" key="3">
    <source>
        <dbReference type="Proteomes" id="UP000272025"/>
    </source>
</evidence>
<evidence type="ECO:0000313" key="2">
    <source>
        <dbReference type="EMBL" id="ROT42501.1"/>
    </source>
</evidence>
<keyword evidence="3" id="KW-1185">Reference proteome</keyword>
<evidence type="ECO:0000256" key="1">
    <source>
        <dbReference type="SAM" id="MobiDB-lite"/>
    </source>
</evidence>
<feature type="compositionally biased region" description="Polar residues" evidence="1">
    <location>
        <begin position="126"/>
        <end position="135"/>
    </location>
</feature>
<feature type="compositionally biased region" description="Polar residues" evidence="1">
    <location>
        <begin position="165"/>
        <end position="183"/>
    </location>
</feature>
<proteinExistence type="predicted"/>
<gene>
    <name evidence="2" type="ORF">SODALDRAFT_374825</name>
</gene>
<protein>
    <submittedName>
        <fullName evidence="2">Uncharacterized protein</fullName>
    </submittedName>
</protein>
<sequence>MPKRGTRPGDNGLRDLVLPYGIVTEDSCYNILEQWYRREAEPSDQDNLVLANPAQEAQAEEGDNDEGNEKDGASDRSTELNDTESHSFSSCGSGSASQSDNDSDGGNPPSQSGGHGKTREAGMESPTRSHSTIVSITIDLTGDDGDDDENDDSSAADSQSRASGTPVQSNGTRESQRRPNTLGTGRLNPSGRTTSRTPIGLGEHYCDWAANATNDLVSVAIQGLATSNTTQRVGAESHERGPATAGFDSSLALSGRPTQASPFVREPSGASRTSGSELFVSGFRPLERSIRTSPSGSVAGSTRAPSLTLSNIPEINDRTEAAYMYSMRPPPRPWKHFSEESSDGEEAPFKRQRRG</sequence>
<feature type="region of interest" description="Disordered" evidence="1">
    <location>
        <begin position="230"/>
        <end position="277"/>
    </location>
</feature>
<feature type="compositionally biased region" description="Polar residues" evidence="1">
    <location>
        <begin position="291"/>
        <end position="313"/>
    </location>
</feature>
<dbReference type="Proteomes" id="UP000272025">
    <property type="component" value="Unassembled WGS sequence"/>
</dbReference>
<organism evidence="2 3">
    <name type="scientific">Sodiomyces alkalinus (strain CBS 110278 / VKM F-3762 / F11)</name>
    <name type="common">Alkaliphilic filamentous fungus</name>
    <dbReference type="NCBI Taxonomy" id="1314773"/>
    <lineage>
        <taxon>Eukaryota</taxon>
        <taxon>Fungi</taxon>
        <taxon>Dikarya</taxon>
        <taxon>Ascomycota</taxon>
        <taxon>Pezizomycotina</taxon>
        <taxon>Sordariomycetes</taxon>
        <taxon>Hypocreomycetidae</taxon>
        <taxon>Glomerellales</taxon>
        <taxon>Plectosphaerellaceae</taxon>
        <taxon>Sodiomyces</taxon>
    </lineage>
</organism>
<dbReference type="EMBL" id="ML119051">
    <property type="protein sequence ID" value="ROT42501.1"/>
    <property type="molecule type" value="Genomic_DNA"/>
</dbReference>
<feature type="region of interest" description="Disordered" evidence="1">
    <location>
        <begin position="289"/>
        <end position="355"/>
    </location>
</feature>
<dbReference type="GeneID" id="39583181"/>